<dbReference type="GO" id="GO:0004252">
    <property type="term" value="F:serine-type endopeptidase activity"/>
    <property type="evidence" value="ECO:0007669"/>
    <property type="project" value="UniProtKB-UniRule"/>
</dbReference>
<dbReference type="PANTHER" id="PTHR43806:SF67">
    <property type="entry name" value="EGF-LIKE DOMAIN-CONTAINING PROTEIN"/>
    <property type="match status" value="1"/>
</dbReference>
<keyword evidence="9" id="KW-1185">Reference proteome</keyword>
<comment type="caution">
    <text evidence="8">The sequence shown here is derived from an EMBL/GenBank/DDBJ whole genome shotgun (WGS) entry which is preliminary data.</text>
</comment>
<dbReference type="NCBIfam" id="TIGR04183">
    <property type="entry name" value="Por_Secre_tail"/>
    <property type="match status" value="1"/>
</dbReference>
<dbReference type="InterPro" id="IPR000209">
    <property type="entry name" value="Peptidase_S8/S53_dom"/>
</dbReference>
<evidence type="ECO:0000259" key="7">
    <source>
        <dbReference type="Pfam" id="PF18962"/>
    </source>
</evidence>
<sequence>MEKIKSILTFLFFTGIGISAFSQDRYTVYYKFKPQSEFSLQQPQAFLTSKAIQRRQREGLQLDSLDLPVSKKYTDLIGKNSKYILYHSKWLNASVVIADQNQLKEIQKLPFVERTELVAIGFTPPPSARLKNLIRASATTTVNCDTKLNARMEEVNENSYDFQNQLIGIDKMHKEGFTGKGVTIAVFDAGFPGVNTASAFTHLFTNKQIVGQKDVVKPWNPQVFTDHPHGTNVLSLIGAKDETKLVSGAHGSDFILVITEDVATEYRIEEINWIRGAEFADSLGVDIISSSVGYWDFDDPKMNYTLANLDGKTATITKGANIASQKGILVINSVGNYGAGGASTLVAPADSKEVLAIGSVTKTSTVSGFSSRGPTGDGRLKPDLAAFGDSPVLIRANGTTAVSSGTSFSAPQVAALAAGLWEAKPEWKRAQLIDALLRSASQYNSPDNLLGYGIPDFFKAYYGEILSAPEEDSAWKIYPNPLVENELKIQFGSGLEGNFELIDLNGKVLIEADLTRNDSRSPFLISLESIKPGLYLVRFRQGINTIQTKLIRR</sequence>
<dbReference type="InterPro" id="IPR015500">
    <property type="entry name" value="Peptidase_S8_subtilisin-rel"/>
</dbReference>
<dbReference type="RefSeq" id="WP_133552497.1">
    <property type="nucleotide sequence ID" value="NZ_SNYF01000005.1"/>
</dbReference>
<dbReference type="CDD" id="cd07493">
    <property type="entry name" value="Peptidases_S8_9"/>
    <property type="match status" value="1"/>
</dbReference>
<feature type="active site" description="Charge relay system" evidence="5">
    <location>
        <position position="229"/>
    </location>
</feature>
<evidence type="ECO:0000313" key="9">
    <source>
        <dbReference type="Proteomes" id="UP000294535"/>
    </source>
</evidence>
<dbReference type="PANTHER" id="PTHR43806">
    <property type="entry name" value="PEPTIDASE S8"/>
    <property type="match status" value="1"/>
</dbReference>
<dbReference type="Proteomes" id="UP000294535">
    <property type="component" value="Unassembled WGS sequence"/>
</dbReference>
<evidence type="ECO:0000256" key="2">
    <source>
        <dbReference type="ARBA" id="ARBA00022670"/>
    </source>
</evidence>
<dbReference type="PIRSF" id="PIRSF037903">
    <property type="entry name" value="Subtilisin_rel_GFO_2223"/>
    <property type="match status" value="1"/>
</dbReference>
<evidence type="ECO:0000259" key="6">
    <source>
        <dbReference type="Pfam" id="PF00082"/>
    </source>
</evidence>
<name>A0A4R6T7W7_9BACT</name>
<dbReference type="AlphaFoldDB" id="A0A4R6T7W7"/>
<comment type="similarity">
    <text evidence="1 5">Belongs to the peptidase S8 family.</text>
</comment>
<evidence type="ECO:0000313" key="8">
    <source>
        <dbReference type="EMBL" id="TDQ18781.1"/>
    </source>
</evidence>
<dbReference type="EMBL" id="SNYF01000005">
    <property type="protein sequence ID" value="TDQ18781.1"/>
    <property type="molecule type" value="Genomic_DNA"/>
</dbReference>
<dbReference type="InterPro" id="IPR050131">
    <property type="entry name" value="Peptidase_S8_subtilisin-like"/>
</dbReference>
<proteinExistence type="inferred from homology"/>
<feature type="domain" description="Secretion system C-terminal sorting" evidence="7">
    <location>
        <begin position="477"/>
        <end position="551"/>
    </location>
</feature>
<dbReference type="Gene3D" id="3.40.50.200">
    <property type="entry name" value="Peptidase S8/S53 domain"/>
    <property type="match status" value="1"/>
</dbReference>
<gene>
    <name evidence="8" type="ORF">DFQ04_0589</name>
</gene>
<evidence type="ECO:0000256" key="4">
    <source>
        <dbReference type="ARBA" id="ARBA00022825"/>
    </source>
</evidence>
<dbReference type="Pfam" id="PF18962">
    <property type="entry name" value="Por_Secre_tail"/>
    <property type="match status" value="1"/>
</dbReference>
<dbReference type="PROSITE" id="PS00138">
    <property type="entry name" value="SUBTILASE_SER"/>
    <property type="match status" value="1"/>
</dbReference>
<dbReference type="InterPro" id="IPR036852">
    <property type="entry name" value="Peptidase_S8/S53_dom_sf"/>
</dbReference>
<evidence type="ECO:0000256" key="1">
    <source>
        <dbReference type="ARBA" id="ARBA00011073"/>
    </source>
</evidence>
<protein>
    <submittedName>
        <fullName evidence="8">Putative secreted protein (Por secretion system target)</fullName>
    </submittedName>
</protein>
<dbReference type="InterPro" id="IPR023828">
    <property type="entry name" value="Peptidase_S8_Ser-AS"/>
</dbReference>
<reference evidence="8 9" key="1">
    <citation type="submission" date="2019-03" db="EMBL/GenBank/DDBJ databases">
        <title>Genomic Encyclopedia of Type Strains, Phase III (KMG-III): the genomes of soil and plant-associated and newly described type strains.</title>
        <authorList>
            <person name="Whitman W."/>
        </authorList>
    </citation>
    <scope>NUCLEOTIDE SEQUENCE [LARGE SCALE GENOMIC DNA]</scope>
    <source>
        <strain evidence="8 9">CECT 8446</strain>
    </source>
</reference>
<dbReference type="PROSITE" id="PS51892">
    <property type="entry name" value="SUBTILASE"/>
    <property type="match status" value="1"/>
</dbReference>
<dbReference type="InterPro" id="IPR026444">
    <property type="entry name" value="Secre_tail"/>
</dbReference>
<accession>A0A4R6T7W7</accession>
<dbReference type="OrthoDB" id="9792152at2"/>
<dbReference type="SUPFAM" id="SSF52743">
    <property type="entry name" value="Subtilisin-like"/>
    <property type="match status" value="1"/>
</dbReference>
<dbReference type="InterPro" id="IPR017317">
    <property type="entry name" value="Pept_S8_subtilisin_bacteroid-2"/>
</dbReference>
<evidence type="ECO:0000256" key="5">
    <source>
        <dbReference type="PROSITE-ProRule" id="PRU01240"/>
    </source>
</evidence>
<keyword evidence="2 5" id="KW-0645">Protease</keyword>
<dbReference type="Pfam" id="PF00082">
    <property type="entry name" value="Peptidase_S8"/>
    <property type="match status" value="1"/>
</dbReference>
<dbReference type="GO" id="GO:0006508">
    <property type="term" value="P:proteolysis"/>
    <property type="evidence" value="ECO:0007669"/>
    <property type="project" value="UniProtKB-KW"/>
</dbReference>
<keyword evidence="3 5" id="KW-0378">Hydrolase</keyword>
<feature type="active site" description="Charge relay system" evidence="5">
    <location>
        <position position="407"/>
    </location>
</feature>
<organism evidence="8 9">
    <name type="scientific">Algoriphagus boseongensis</name>
    <dbReference type="NCBI Taxonomy" id="1442587"/>
    <lineage>
        <taxon>Bacteria</taxon>
        <taxon>Pseudomonadati</taxon>
        <taxon>Bacteroidota</taxon>
        <taxon>Cytophagia</taxon>
        <taxon>Cytophagales</taxon>
        <taxon>Cyclobacteriaceae</taxon>
        <taxon>Algoriphagus</taxon>
    </lineage>
</organism>
<keyword evidence="4 5" id="KW-0720">Serine protease</keyword>
<evidence type="ECO:0000256" key="3">
    <source>
        <dbReference type="ARBA" id="ARBA00022801"/>
    </source>
</evidence>
<feature type="active site" description="Charge relay system" evidence="5">
    <location>
        <position position="188"/>
    </location>
</feature>
<dbReference type="PRINTS" id="PR00723">
    <property type="entry name" value="SUBTILISIN"/>
</dbReference>
<feature type="domain" description="Peptidase S8/S53" evidence="6">
    <location>
        <begin position="179"/>
        <end position="453"/>
    </location>
</feature>